<reference evidence="7" key="1">
    <citation type="journal article" date="2014" name="Int. J. Syst. Evol. Microbiol.">
        <title>Complete genome sequence of Corynebacterium casei LMG S-19264T (=DSM 44701T), isolated from a smear-ripened cheese.</title>
        <authorList>
            <consortium name="US DOE Joint Genome Institute (JGI-PGF)"/>
            <person name="Walter F."/>
            <person name="Albersmeier A."/>
            <person name="Kalinowski J."/>
            <person name="Ruckert C."/>
        </authorList>
    </citation>
    <scope>NUCLEOTIDE SEQUENCE</scope>
    <source>
        <strain evidence="7">JCM 16108</strain>
    </source>
</reference>
<reference evidence="7" key="2">
    <citation type="submission" date="2020-09" db="EMBL/GenBank/DDBJ databases">
        <authorList>
            <person name="Sun Q."/>
            <person name="Ohkuma M."/>
        </authorList>
    </citation>
    <scope>NUCLEOTIDE SEQUENCE</scope>
    <source>
        <strain evidence="7">JCM 16108</strain>
    </source>
</reference>
<keyword evidence="9" id="KW-1185">Reference proteome</keyword>
<keyword evidence="5 6" id="KW-0472">Membrane</keyword>
<evidence type="ECO:0000256" key="3">
    <source>
        <dbReference type="ARBA" id="ARBA00022692"/>
    </source>
</evidence>
<evidence type="ECO:0000256" key="2">
    <source>
        <dbReference type="ARBA" id="ARBA00022475"/>
    </source>
</evidence>
<evidence type="ECO:0000256" key="5">
    <source>
        <dbReference type="ARBA" id="ARBA00023136"/>
    </source>
</evidence>
<evidence type="ECO:0000256" key="1">
    <source>
        <dbReference type="ARBA" id="ARBA00004651"/>
    </source>
</evidence>
<proteinExistence type="predicted"/>
<sequence>MDASNAPTVDDFVDVSERLMRYLEVAAAFVLVGLFAVGVFDFLLQIVTLVRTGAITDTAAIIGLIDDILLLFIIVEIFQTIVAYAQEQSVIRIVIAAGLIAVARKVISFHSGDYGSPTEATVAAAGYALLLLALVAALYVVGRANVTTPPEQDV</sequence>
<dbReference type="InterPro" id="IPR020948">
    <property type="entry name" value="P_starv_induced_PsiE-like"/>
</dbReference>
<gene>
    <name evidence="7" type="ORF">GCM10009017_05660</name>
    <name evidence="8" type="ORF">J2752_001113</name>
</gene>
<dbReference type="Proteomes" id="UP000614609">
    <property type="component" value="Unassembled WGS sequence"/>
</dbReference>
<dbReference type="EMBL" id="BMOO01000001">
    <property type="protein sequence ID" value="GGM58351.1"/>
    <property type="molecule type" value="Genomic_DNA"/>
</dbReference>
<keyword evidence="4 6" id="KW-1133">Transmembrane helix</keyword>
<feature type="transmembrane region" description="Helical" evidence="6">
    <location>
        <begin position="59"/>
        <end position="78"/>
    </location>
</feature>
<evidence type="ECO:0000256" key="4">
    <source>
        <dbReference type="ARBA" id="ARBA00022989"/>
    </source>
</evidence>
<accession>A0A830FTD7</accession>
<dbReference type="RefSeq" id="WP_188869618.1">
    <property type="nucleotide sequence ID" value="NZ_BMOO01000001.1"/>
</dbReference>
<keyword evidence="3 6" id="KW-0812">Transmembrane</keyword>
<dbReference type="Pfam" id="PF06146">
    <property type="entry name" value="PsiE"/>
    <property type="match status" value="1"/>
</dbReference>
<organism evidence="7 9">
    <name type="scientific">Halarchaeum rubridurum</name>
    <dbReference type="NCBI Taxonomy" id="489911"/>
    <lineage>
        <taxon>Archaea</taxon>
        <taxon>Methanobacteriati</taxon>
        <taxon>Methanobacteriota</taxon>
        <taxon>Stenosarchaea group</taxon>
        <taxon>Halobacteria</taxon>
        <taxon>Halobacteriales</taxon>
        <taxon>Halobacteriaceae</taxon>
    </lineage>
</organism>
<feature type="transmembrane region" description="Helical" evidence="6">
    <location>
        <begin position="120"/>
        <end position="141"/>
    </location>
</feature>
<evidence type="ECO:0000313" key="8">
    <source>
        <dbReference type="EMBL" id="MBP1954232.1"/>
    </source>
</evidence>
<evidence type="ECO:0000313" key="9">
    <source>
        <dbReference type="Proteomes" id="UP000614609"/>
    </source>
</evidence>
<dbReference type="OrthoDB" id="222172at2157"/>
<dbReference type="Proteomes" id="UP000765891">
    <property type="component" value="Unassembled WGS sequence"/>
</dbReference>
<name>A0A830FTD7_9EURY</name>
<feature type="transmembrane region" description="Helical" evidence="6">
    <location>
        <begin position="25"/>
        <end position="47"/>
    </location>
</feature>
<dbReference type="EMBL" id="JAGGKO010000001">
    <property type="protein sequence ID" value="MBP1954232.1"/>
    <property type="molecule type" value="Genomic_DNA"/>
</dbReference>
<evidence type="ECO:0000256" key="6">
    <source>
        <dbReference type="SAM" id="Phobius"/>
    </source>
</evidence>
<comment type="subcellular location">
    <subcellularLocation>
        <location evidence="1">Cell membrane</location>
        <topology evidence="1">Multi-pass membrane protein</topology>
    </subcellularLocation>
</comment>
<evidence type="ECO:0000313" key="7">
    <source>
        <dbReference type="EMBL" id="GGM58351.1"/>
    </source>
</evidence>
<protein>
    <submittedName>
        <fullName evidence="8">Uncharacterized membrane protein (DUF373 family)</fullName>
    </submittedName>
</protein>
<reference evidence="8" key="3">
    <citation type="submission" date="2021-03" db="EMBL/GenBank/DDBJ databases">
        <title>Genomic Encyclopedia of Type Strains, Phase IV (KMG-IV): sequencing the most valuable type-strain genomes for metagenomic binning, comparative biology and taxonomic classification.</title>
        <authorList>
            <person name="Goeker M."/>
        </authorList>
    </citation>
    <scope>NUCLEOTIDE SEQUENCE</scope>
    <source>
        <strain evidence="8">DSM 22443</strain>
    </source>
</reference>
<comment type="caution">
    <text evidence="7">The sequence shown here is derived from an EMBL/GenBank/DDBJ whole genome shotgun (WGS) entry which is preliminary data.</text>
</comment>
<keyword evidence="2" id="KW-1003">Cell membrane</keyword>
<dbReference type="GO" id="GO:0005886">
    <property type="term" value="C:plasma membrane"/>
    <property type="evidence" value="ECO:0007669"/>
    <property type="project" value="UniProtKB-SubCell"/>
</dbReference>
<dbReference type="AlphaFoldDB" id="A0A830FTD7"/>